<sequence length="67" mass="7894">MIYRTVNILVFIISVLLAMYGLQAFDFERFLRKGRISQFYVFYIIASVALGYLFAQFILNFGTLSFY</sequence>
<evidence type="ECO:0000313" key="5">
    <source>
        <dbReference type="Proteomes" id="UP001197492"/>
    </source>
</evidence>
<keyword evidence="1" id="KW-0812">Transmembrane</keyword>
<evidence type="ECO:0000313" key="3">
    <source>
        <dbReference type="EMBL" id="MBV3393397.1"/>
    </source>
</evidence>
<feature type="transmembrane region" description="Helical" evidence="1">
    <location>
        <begin position="6"/>
        <end position="27"/>
    </location>
</feature>
<reference evidence="2 5" key="1">
    <citation type="submission" date="2021-06" db="EMBL/GenBank/DDBJ databases">
        <title>Collection of gut derived symbiotic bacterial strains cultured from healthy donors.</title>
        <authorList>
            <person name="Lin H."/>
            <person name="Littmann E."/>
            <person name="Pamer E.G."/>
        </authorList>
    </citation>
    <scope>NUCLEOTIDE SEQUENCE</scope>
    <source>
        <strain evidence="3 5">MSK.21.70</strain>
        <strain evidence="2">MSK.21.82</strain>
    </source>
</reference>
<accession>A0AAW4MX59</accession>
<dbReference type="Proteomes" id="UP001196408">
    <property type="component" value="Unassembled WGS sequence"/>
</dbReference>
<feature type="transmembrane region" description="Helical" evidence="1">
    <location>
        <begin position="39"/>
        <end position="59"/>
    </location>
</feature>
<evidence type="ECO:0000313" key="4">
    <source>
        <dbReference type="Proteomes" id="UP001196408"/>
    </source>
</evidence>
<organism evidence="2 4">
    <name type="scientific">Catenibacterium mitsuokai</name>
    <dbReference type="NCBI Taxonomy" id="100886"/>
    <lineage>
        <taxon>Bacteria</taxon>
        <taxon>Bacillati</taxon>
        <taxon>Bacillota</taxon>
        <taxon>Erysipelotrichia</taxon>
        <taxon>Erysipelotrichales</taxon>
        <taxon>Coprobacillaceae</taxon>
        <taxon>Catenibacterium</taxon>
    </lineage>
</organism>
<dbReference type="InterPro" id="IPR009526">
    <property type="entry name" value="DUF1146"/>
</dbReference>
<evidence type="ECO:0000256" key="1">
    <source>
        <dbReference type="SAM" id="Phobius"/>
    </source>
</evidence>
<dbReference type="AlphaFoldDB" id="A0AAW4MX59"/>
<keyword evidence="1" id="KW-0472">Membrane</keyword>
<name>A0AAW4MX59_9FIRM</name>
<proteinExistence type="predicted"/>
<evidence type="ECO:0000313" key="2">
    <source>
        <dbReference type="EMBL" id="MBV3383393.1"/>
    </source>
</evidence>
<keyword evidence="5" id="KW-1185">Reference proteome</keyword>
<dbReference type="RefSeq" id="WP_217748090.1">
    <property type="nucleotide sequence ID" value="NZ_JAHOEB010000072.1"/>
</dbReference>
<gene>
    <name evidence="2" type="ORF">KSV97_09260</name>
    <name evidence="3" type="ORF">KSW06_09085</name>
</gene>
<dbReference type="EMBL" id="JAHOEL010000070">
    <property type="protein sequence ID" value="MBV3393397.1"/>
    <property type="molecule type" value="Genomic_DNA"/>
</dbReference>
<dbReference type="EMBL" id="JAHOEF010000072">
    <property type="protein sequence ID" value="MBV3383393.1"/>
    <property type="molecule type" value="Genomic_DNA"/>
</dbReference>
<keyword evidence="1" id="KW-1133">Transmembrane helix</keyword>
<comment type="caution">
    <text evidence="2">The sequence shown here is derived from an EMBL/GenBank/DDBJ whole genome shotgun (WGS) entry which is preliminary data.</text>
</comment>
<protein>
    <submittedName>
        <fullName evidence="2">DUF1146 domain-containing protein</fullName>
    </submittedName>
</protein>
<dbReference type="Proteomes" id="UP001197492">
    <property type="component" value="Unassembled WGS sequence"/>
</dbReference>
<dbReference type="Pfam" id="PF06612">
    <property type="entry name" value="DUF1146"/>
    <property type="match status" value="1"/>
</dbReference>
<dbReference type="GeneID" id="301322885"/>